<evidence type="ECO:0000313" key="6">
    <source>
        <dbReference type="Proteomes" id="UP000549009"/>
    </source>
</evidence>
<dbReference type="EMBL" id="CP023690">
    <property type="protein sequence ID" value="QEV60873.1"/>
    <property type="molecule type" value="Genomic_DNA"/>
</dbReference>
<keyword evidence="6" id="KW-1185">Reference proteome</keyword>
<feature type="compositionally biased region" description="Basic and acidic residues" evidence="1">
    <location>
        <begin position="70"/>
        <end position="79"/>
    </location>
</feature>
<dbReference type="OrthoDB" id="4864198at2"/>
<reference evidence="3 6" key="2">
    <citation type="submission" date="2020-08" db="EMBL/GenBank/DDBJ databases">
        <title>Genomic Encyclopedia of Type Strains, Phase III (KMG-III): the genomes of soil and plant-associated and newly described type strains.</title>
        <authorList>
            <person name="Whitman W."/>
        </authorList>
    </citation>
    <scope>NUCLEOTIDE SEQUENCE [LARGE SCALE GENOMIC DNA]</scope>
    <source>
        <strain evidence="3 6">CECT 3146</strain>
    </source>
</reference>
<dbReference type="KEGG" id="sspb:CP982_20940"/>
<dbReference type="EMBL" id="JACHJD010000004">
    <property type="protein sequence ID" value="MBB5104076.1"/>
    <property type="molecule type" value="Genomic_DNA"/>
</dbReference>
<feature type="domain" description="LytR/CpsA/Psr regulator C-terminal" evidence="2">
    <location>
        <begin position="92"/>
        <end position="182"/>
    </location>
</feature>
<protein>
    <submittedName>
        <fullName evidence="4">LytR family transcriptional regulator</fullName>
    </submittedName>
</protein>
<dbReference type="AlphaFoldDB" id="A0A5P2X784"/>
<dbReference type="Proteomes" id="UP000326505">
    <property type="component" value="Chromosome"/>
</dbReference>
<evidence type="ECO:0000259" key="2">
    <source>
        <dbReference type="Pfam" id="PF13399"/>
    </source>
</evidence>
<feature type="region of interest" description="Disordered" evidence="1">
    <location>
        <begin position="65"/>
        <end position="86"/>
    </location>
</feature>
<reference evidence="4 5" key="1">
    <citation type="submission" date="2017-09" db="EMBL/GenBank/DDBJ databases">
        <authorList>
            <person name="Lee N."/>
            <person name="Cho B.-K."/>
        </authorList>
    </citation>
    <scope>NUCLEOTIDE SEQUENCE [LARGE SCALE GENOMIC DNA]</scope>
    <source>
        <strain evidence="4 5">ATCC 27465</strain>
    </source>
</reference>
<dbReference type="Proteomes" id="UP000549009">
    <property type="component" value="Unassembled WGS sequence"/>
</dbReference>
<accession>A0A5P2X784</accession>
<dbReference type="InterPro" id="IPR027381">
    <property type="entry name" value="LytR/CpsA/Psr_C"/>
</dbReference>
<gene>
    <name evidence="4" type="ORF">CP982_20940</name>
    <name evidence="3" type="ORF">FHS40_003138</name>
</gene>
<sequence length="216" mass="22569">MSMLTPPGMGGKYRITGDKYPRMRRPSGRRRIVLAAVAALAAFGLIGWGTLQLIDVFTGGDEASAAGGKDCAKRPERKSAAKKAAPLPEPRRITVNVFNATPREGLAKKTADALKKRGFAVAKFDNATKTYDKKVKGPGIVLGPRSALDTALPVLATQLTGAEKRTDGRKGDTVDLILGAGFKGLTQEKDAAKALAALAKPSPAPSGPSSDDGRNC</sequence>
<evidence type="ECO:0000313" key="3">
    <source>
        <dbReference type="EMBL" id="MBB5104076.1"/>
    </source>
</evidence>
<dbReference type="Pfam" id="PF13399">
    <property type="entry name" value="LytR_C"/>
    <property type="match status" value="1"/>
</dbReference>
<organism evidence="4 5">
    <name type="scientific">Streptomyces spectabilis</name>
    <dbReference type="NCBI Taxonomy" id="68270"/>
    <lineage>
        <taxon>Bacteria</taxon>
        <taxon>Bacillati</taxon>
        <taxon>Actinomycetota</taxon>
        <taxon>Actinomycetes</taxon>
        <taxon>Kitasatosporales</taxon>
        <taxon>Streptomycetaceae</taxon>
        <taxon>Streptomyces</taxon>
    </lineage>
</organism>
<name>A0A5P2X784_STRST</name>
<dbReference type="Gene3D" id="3.30.70.2390">
    <property type="match status" value="1"/>
</dbReference>
<proteinExistence type="predicted"/>
<evidence type="ECO:0000256" key="1">
    <source>
        <dbReference type="SAM" id="MobiDB-lite"/>
    </source>
</evidence>
<evidence type="ECO:0000313" key="5">
    <source>
        <dbReference type="Proteomes" id="UP000326505"/>
    </source>
</evidence>
<evidence type="ECO:0000313" key="4">
    <source>
        <dbReference type="EMBL" id="QEV60873.1"/>
    </source>
</evidence>
<feature type="region of interest" description="Disordered" evidence="1">
    <location>
        <begin position="1"/>
        <end position="22"/>
    </location>
</feature>
<dbReference type="RefSeq" id="WP_150511940.1">
    <property type="nucleotide sequence ID" value="NZ_BMSQ01000015.1"/>
</dbReference>